<evidence type="ECO:0000313" key="3">
    <source>
        <dbReference type="EMBL" id="TBU31506.1"/>
    </source>
</evidence>
<organism evidence="3">
    <name type="scientific">Dichomitus squalens</name>
    <dbReference type="NCBI Taxonomy" id="114155"/>
    <lineage>
        <taxon>Eukaryota</taxon>
        <taxon>Fungi</taxon>
        <taxon>Dikarya</taxon>
        <taxon>Basidiomycota</taxon>
        <taxon>Agaricomycotina</taxon>
        <taxon>Agaricomycetes</taxon>
        <taxon>Polyporales</taxon>
        <taxon>Polyporaceae</taxon>
        <taxon>Dichomitus</taxon>
    </lineage>
</organism>
<dbReference type="Proteomes" id="UP000292957">
    <property type="component" value="Unassembled WGS sequence"/>
</dbReference>
<accession>A0A4Q9MYS7</accession>
<evidence type="ECO:0000256" key="1">
    <source>
        <dbReference type="SAM" id="Coils"/>
    </source>
</evidence>
<dbReference type="AlphaFoldDB" id="A0A4Q9MYS7"/>
<keyword evidence="1" id="KW-0175">Coiled coil</keyword>
<sequence>MKLVVRVQYVGERARLLLREDQAADYTKGLIDDLEVFGFPVPHEQKPIEKSGFMLCVWHVDRDSDIHRMIQNAFMKAKAEAASLMDRSIRYISLNEDGVMHTTSLAHKPYKPKPHNKPAFGFGNHQIQDVKPFGKAPKYPTTISQARKGVTPLSQRIAGIEPSGYSAGSSSYYADHSVRDVDMHYMGARTPPFANGSDTSSNSVIDVTQQALAQLSQSSALQSLLQRGQSTPTTVKMEPAPPPDLSLPPRPTAAPSTQPQFSNLQALLEKAGVKSSSAQAFLSVQNNGLPAKPSLHVSGASPVPMSNAQATPAVFTPSSISSLGTQLSMPAATNAFTSLASPSSVLASRPASIGASGSRPHSTTPSAPPRGPAVHAATRELWDVRRQISALQAQESDLELELRRAGQPVPPKEGSNPYVSEQRVRALEDEIAALREELGREQQNCRVQDALLRAERVRRAELETMVKDTTRECKQPFVVPALLDAFMKIGQMTGDALKDAHGSAVHPMEL</sequence>
<protein>
    <submittedName>
        <fullName evidence="3">Uncharacterized protein</fullName>
    </submittedName>
</protein>
<feature type="compositionally biased region" description="Pro residues" evidence="2">
    <location>
        <begin position="239"/>
        <end position="252"/>
    </location>
</feature>
<dbReference type="EMBL" id="ML143399">
    <property type="protein sequence ID" value="TBU31506.1"/>
    <property type="molecule type" value="Genomic_DNA"/>
</dbReference>
<proteinExistence type="predicted"/>
<evidence type="ECO:0000256" key="2">
    <source>
        <dbReference type="SAM" id="MobiDB-lite"/>
    </source>
</evidence>
<feature type="region of interest" description="Disordered" evidence="2">
    <location>
        <begin position="348"/>
        <end position="373"/>
    </location>
</feature>
<dbReference type="OrthoDB" id="3070390at2759"/>
<reference evidence="3" key="1">
    <citation type="submission" date="2019-01" db="EMBL/GenBank/DDBJ databases">
        <title>Draft genome sequences of three monokaryotic isolates of the white-rot basidiomycete fungus Dichomitus squalens.</title>
        <authorList>
            <consortium name="DOE Joint Genome Institute"/>
            <person name="Lopez S.C."/>
            <person name="Andreopoulos B."/>
            <person name="Pangilinan J."/>
            <person name="Lipzen A."/>
            <person name="Riley R."/>
            <person name="Ahrendt S."/>
            <person name="Ng V."/>
            <person name="Barry K."/>
            <person name="Daum C."/>
            <person name="Grigoriev I.V."/>
            <person name="Hilden K.S."/>
            <person name="Makela M.R."/>
            <person name="de Vries R.P."/>
        </authorList>
    </citation>
    <scope>NUCLEOTIDE SEQUENCE [LARGE SCALE GENOMIC DNA]</scope>
    <source>
        <strain evidence="3">OM18370.1</strain>
    </source>
</reference>
<gene>
    <name evidence="3" type="ORF">BD311DRAFT_804679</name>
</gene>
<feature type="coiled-coil region" evidence="1">
    <location>
        <begin position="424"/>
        <end position="472"/>
    </location>
</feature>
<name>A0A4Q9MYS7_9APHY</name>
<feature type="region of interest" description="Disordered" evidence="2">
    <location>
        <begin position="223"/>
        <end position="258"/>
    </location>
</feature>